<name>A0A2V4NJR5_9ACTN</name>
<dbReference type="Proteomes" id="UP000248039">
    <property type="component" value="Unassembled WGS sequence"/>
</dbReference>
<keyword evidence="2" id="KW-1185">Reference proteome</keyword>
<reference evidence="1 2" key="1">
    <citation type="submission" date="2018-03" db="EMBL/GenBank/DDBJ databases">
        <title>Bioinformatic expansion and discovery of thiopeptide antibiotics.</title>
        <authorList>
            <person name="Schwalen C.J."/>
            <person name="Hudson G.A."/>
            <person name="Mitchell D.A."/>
        </authorList>
    </citation>
    <scope>NUCLEOTIDE SEQUENCE [LARGE SCALE GENOMIC DNA]</scope>
    <source>
        <strain evidence="1 2">ATCC 21389</strain>
    </source>
</reference>
<dbReference type="EMBL" id="PYBW01000122">
    <property type="protein sequence ID" value="PYC70161.1"/>
    <property type="molecule type" value="Genomic_DNA"/>
</dbReference>
<gene>
    <name evidence="1" type="ORF">C7C46_27515</name>
</gene>
<evidence type="ECO:0000313" key="2">
    <source>
        <dbReference type="Proteomes" id="UP000248039"/>
    </source>
</evidence>
<proteinExistence type="predicted"/>
<protein>
    <submittedName>
        <fullName evidence="1">Uncharacterized protein</fullName>
    </submittedName>
</protein>
<evidence type="ECO:0000313" key="1">
    <source>
        <dbReference type="EMBL" id="PYC70161.1"/>
    </source>
</evidence>
<accession>A0A2V4NJR5</accession>
<dbReference type="AlphaFoldDB" id="A0A2V4NJR5"/>
<sequence>MVSVFSASSPSLSLPLDLIVLQQTLLAADRAVGDYALAVRDRRRAEYPQPWQAVERCTWGTGEQAEFDRRWECYVRAADAVRTHPVLVRARILGIEPTVLRGLREAAARF</sequence>
<comment type="caution">
    <text evidence="1">The sequence shown here is derived from an EMBL/GenBank/DDBJ whole genome shotgun (WGS) entry which is preliminary data.</text>
</comment>
<organism evidence="1 2">
    <name type="scientific">Streptomyces tateyamensis</name>
    <dbReference type="NCBI Taxonomy" id="565073"/>
    <lineage>
        <taxon>Bacteria</taxon>
        <taxon>Bacillati</taxon>
        <taxon>Actinomycetota</taxon>
        <taxon>Actinomycetes</taxon>
        <taxon>Kitasatosporales</taxon>
        <taxon>Streptomycetaceae</taxon>
        <taxon>Streptomyces</taxon>
    </lineage>
</organism>